<feature type="transmembrane region" description="Helical" evidence="8">
    <location>
        <begin position="43"/>
        <end position="65"/>
    </location>
</feature>
<accession>H5SVV2</accession>
<feature type="transmembrane region" description="Helical" evidence="8">
    <location>
        <begin position="212"/>
        <end position="231"/>
    </location>
</feature>
<evidence type="ECO:0000256" key="6">
    <source>
        <dbReference type="ARBA" id="ARBA00022989"/>
    </source>
</evidence>
<feature type="transmembrane region" description="Helical" evidence="8">
    <location>
        <begin position="12"/>
        <end position="31"/>
    </location>
</feature>
<evidence type="ECO:0000256" key="5">
    <source>
        <dbReference type="ARBA" id="ARBA00022801"/>
    </source>
</evidence>
<name>H5SVV2_9CREN</name>
<dbReference type="NCBIfam" id="TIGR04178">
    <property type="entry name" value="exo_archaeo"/>
    <property type="match status" value="1"/>
</dbReference>
<proteinExistence type="predicted"/>
<feature type="transmembrane region" description="Helical" evidence="8">
    <location>
        <begin position="238"/>
        <end position="264"/>
    </location>
</feature>
<gene>
    <name evidence="9" type="ORF">HGMM_F45C05C03</name>
</gene>
<feature type="transmembrane region" description="Helical" evidence="8">
    <location>
        <begin position="139"/>
        <end position="157"/>
    </location>
</feature>
<evidence type="ECO:0000256" key="1">
    <source>
        <dbReference type="ARBA" id="ARBA00004651"/>
    </source>
</evidence>
<feature type="transmembrane region" description="Helical" evidence="8">
    <location>
        <begin position="115"/>
        <end position="132"/>
    </location>
</feature>
<keyword evidence="5" id="KW-0378">Hydrolase</keyword>
<protein>
    <submittedName>
        <fullName evidence="9">Hypothetical conserved protein</fullName>
    </submittedName>
</protein>
<comment type="subcellular location">
    <subcellularLocation>
        <location evidence="1">Cell membrane</location>
        <topology evidence="1">Multi-pass membrane protein</topology>
    </subcellularLocation>
</comment>
<dbReference type="InterPro" id="IPR026392">
    <property type="entry name" value="Exo/Archaeosortase_dom"/>
</dbReference>
<organism evidence="9">
    <name type="scientific">uncultured crenarchaeote</name>
    <dbReference type="NCBI Taxonomy" id="29281"/>
    <lineage>
        <taxon>Archaea</taxon>
        <taxon>Thermoproteota</taxon>
        <taxon>environmental samples</taxon>
    </lineage>
</organism>
<dbReference type="EMBL" id="AP011903">
    <property type="protein sequence ID" value="BAL60288.1"/>
    <property type="molecule type" value="Genomic_DNA"/>
</dbReference>
<sequence>MSLAIMHGMKDYATMLVKASVIAIAVALIYMQDLAIVFSNALVFSSANITNYILVIPFLIAYVAYRKRKMIIAHAVEHRAKAFRLDDAIGLTLVFVALMLYIYGSLTLYAMEYHIYSIPVLVAGLTALLFNLKVLRHSIFAIAILAYLQPPPAELLSEIAGDLSWISATLAESMLKAYGLNVALQVDYGAPALVVSKGDAQTPFFVGEPSSGLFSTIGLSLFALIAAYIARGAIWKRVVMYVIGFPIFFMLNALRISIILLLWYHYGEQVSETFHAMSGSIMAVPGTLAILIIGERLLKVRISIAGSRSDAGSKGCEYCQTSRSMNEHVCFICSRLLASIKLDGRSIARFFLIAVIVASMFAVNASQVQAQSSLASRVAAFDMLSIDGREKDTVGIFLPEIDGYRLEYSYRDQRVEKVLRQDAALAYRYVKLEPSTSKEDGTPAEIRRLMQPSVYAAVQISTGKHRWEDSMLIYPSKVGRPTAEVLELKDAQLDKDSKARFFVYIRPGQKNAEAVLYWFERVPLKFGDSYENRNIQIVFWSYMNTLARNGFIKDENDVNGAEEFYLSIAKPVKAYWKSITEELLAQKNVENAVRHRFPLVMGTALLPASLLSIREFARSNSARSRIKSIYSKLNSDDKAIIDALINVESKRRRRRGEGGEDSNSSNVLNLSIFGNVYATTEEVRDEYMRLTGRTTISMQDIMLMLKSARDSGLVKSMLVSIDDEPRVVWKSNVLR</sequence>
<evidence type="ECO:0000256" key="3">
    <source>
        <dbReference type="ARBA" id="ARBA00022670"/>
    </source>
</evidence>
<evidence type="ECO:0000256" key="8">
    <source>
        <dbReference type="SAM" id="Phobius"/>
    </source>
</evidence>
<dbReference type="GO" id="GO:0006508">
    <property type="term" value="P:proteolysis"/>
    <property type="evidence" value="ECO:0007669"/>
    <property type="project" value="UniProtKB-KW"/>
</dbReference>
<feature type="transmembrane region" description="Helical" evidence="8">
    <location>
        <begin position="347"/>
        <end position="365"/>
    </location>
</feature>
<dbReference type="GO" id="GO:0008233">
    <property type="term" value="F:peptidase activity"/>
    <property type="evidence" value="ECO:0007669"/>
    <property type="project" value="UniProtKB-KW"/>
</dbReference>
<reference evidence="9" key="1">
    <citation type="journal article" date="2005" name="Environ. Microbiol.">
        <title>Genetic and functional properties of uncultivated thermophilic crenarchaeotes from a subsurface gold mine as revealed by analysis of genome fragments.</title>
        <authorList>
            <person name="Nunoura T."/>
            <person name="Hirayama H."/>
            <person name="Takami H."/>
            <person name="Oida H."/>
            <person name="Nishi S."/>
            <person name="Shimamura S."/>
            <person name="Suzuki Y."/>
            <person name="Inagaki F."/>
            <person name="Takai K."/>
            <person name="Nealson K.H."/>
            <person name="Horikoshi K."/>
        </authorList>
    </citation>
    <scope>NUCLEOTIDE SEQUENCE</scope>
</reference>
<reference evidence="9" key="2">
    <citation type="journal article" date="2012" name="PLoS ONE">
        <title>A Deeply Branching Thermophilic Bacterium with an Ancient Acetyl-CoA Pathway Dominates a Subsurface Ecosystem.</title>
        <authorList>
            <person name="Takami H."/>
            <person name="Noguchi H."/>
            <person name="Takaki Y."/>
            <person name="Uchiyama I."/>
            <person name="Toyoda A."/>
            <person name="Nishi S."/>
            <person name="Chee G.-J."/>
            <person name="Arai W."/>
            <person name="Nunoura T."/>
            <person name="Itoh T."/>
            <person name="Hattori M."/>
            <person name="Takai K."/>
        </authorList>
    </citation>
    <scope>NUCLEOTIDE SEQUENCE</scope>
</reference>
<evidence type="ECO:0000313" key="9">
    <source>
        <dbReference type="EMBL" id="BAL60288.1"/>
    </source>
</evidence>
<evidence type="ECO:0000256" key="2">
    <source>
        <dbReference type="ARBA" id="ARBA00022475"/>
    </source>
</evidence>
<keyword evidence="6 8" id="KW-1133">Transmembrane helix</keyword>
<keyword evidence="4 8" id="KW-0812">Transmembrane</keyword>
<feature type="transmembrane region" description="Helical" evidence="8">
    <location>
        <begin position="276"/>
        <end position="294"/>
    </location>
</feature>
<dbReference type="Pfam" id="PF09721">
    <property type="entry name" value="Exosortase_EpsH"/>
    <property type="match status" value="1"/>
</dbReference>
<evidence type="ECO:0000256" key="4">
    <source>
        <dbReference type="ARBA" id="ARBA00022692"/>
    </source>
</evidence>
<keyword evidence="3" id="KW-0645">Protease</keyword>
<dbReference type="AlphaFoldDB" id="H5SVV2"/>
<keyword evidence="7 8" id="KW-0472">Membrane</keyword>
<dbReference type="InterPro" id="IPR019127">
    <property type="entry name" value="Exosortase"/>
</dbReference>
<keyword evidence="2" id="KW-1003">Cell membrane</keyword>
<feature type="transmembrane region" description="Helical" evidence="8">
    <location>
        <begin position="85"/>
        <end position="103"/>
    </location>
</feature>
<evidence type="ECO:0000256" key="7">
    <source>
        <dbReference type="ARBA" id="ARBA00023136"/>
    </source>
</evidence>
<dbReference type="GO" id="GO:0005886">
    <property type="term" value="C:plasma membrane"/>
    <property type="evidence" value="ECO:0007669"/>
    <property type="project" value="UniProtKB-SubCell"/>
</dbReference>